<dbReference type="AlphaFoldDB" id="A0A7R7HXT5"/>
<dbReference type="Proteomes" id="UP000611640">
    <property type="component" value="Chromosome"/>
</dbReference>
<reference evidence="1 2" key="1">
    <citation type="submission" date="2020-08" db="EMBL/GenBank/DDBJ databases">
        <title>Whole genome shotgun sequence of Actinocatenispora thailandica NBRC 105041.</title>
        <authorList>
            <person name="Komaki H."/>
            <person name="Tamura T."/>
        </authorList>
    </citation>
    <scope>NUCLEOTIDE SEQUENCE [LARGE SCALE GENOMIC DNA]</scope>
    <source>
        <strain evidence="1 2">NBRC 105041</strain>
    </source>
</reference>
<organism evidence="1 2">
    <name type="scientific">Actinocatenispora thailandica</name>
    <dbReference type="NCBI Taxonomy" id="227318"/>
    <lineage>
        <taxon>Bacteria</taxon>
        <taxon>Bacillati</taxon>
        <taxon>Actinomycetota</taxon>
        <taxon>Actinomycetes</taxon>
        <taxon>Micromonosporales</taxon>
        <taxon>Micromonosporaceae</taxon>
        <taxon>Actinocatenispora</taxon>
    </lineage>
</organism>
<accession>A0A7R7HXT5</accession>
<keyword evidence="2" id="KW-1185">Reference proteome</keyword>
<dbReference type="RefSeq" id="WP_203961994.1">
    <property type="nucleotide sequence ID" value="NZ_AP023355.1"/>
</dbReference>
<gene>
    <name evidence="1" type="ORF">Athai_29670</name>
</gene>
<protein>
    <submittedName>
        <fullName evidence="1">Uncharacterized protein</fullName>
    </submittedName>
</protein>
<evidence type="ECO:0000313" key="1">
    <source>
        <dbReference type="EMBL" id="BCJ35464.1"/>
    </source>
</evidence>
<dbReference type="KEGG" id="atl:Athai_29670"/>
<evidence type="ECO:0000313" key="2">
    <source>
        <dbReference type="Proteomes" id="UP000611640"/>
    </source>
</evidence>
<name>A0A7R7HXT5_9ACTN</name>
<proteinExistence type="predicted"/>
<sequence>MTRWEYARLEYSSTGTFGNDRFMDWSASFYYFGGVSRWGTDERFDDLRHLNRAGNAGWQAYDRDPVYVGTPRRLHSVTYSLRRAAPEEPPQPTAQ</sequence>
<dbReference type="EMBL" id="AP023355">
    <property type="protein sequence ID" value="BCJ35464.1"/>
    <property type="molecule type" value="Genomic_DNA"/>
</dbReference>